<dbReference type="Gene3D" id="3.40.50.720">
    <property type="entry name" value="NAD(P)-binding Rossmann-like Domain"/>
    <property type="match status" value="1"/>
</dbReference>
<dbReference type="Pfam" id="PF08240">
    <property type="entry name" value="ADH_N"/>
    <property type="match status" value="1"/>
</dbReference>
<dbReference type="EMBL" id="FMUH01000002">
    <property type="protein sequence ID" value="SCX44977.1"/>
    <property type="molecule type" value="Genomic_DNA"/>
</dbReference>
<dbReference type="InterPro" id="IPR013154">
    <property type="entry name" value="ADH-like_N"/>
</dbReference>
<feature type="domain" description="Enoyl reductase (ER)" evidence="7">
    <location>
        <begin position="12"/>
        <end position="367"/>
    </location>
</feature>
<dbReference type="Gene3D" id="3.90.180.10">
    <property type="entry name" value="Medium-chain alcohol dehydrogenases, catalytic domain"/>
    <property type="match status" value="1"/>
</dbReference>
<dbReference type="OrthoDB" id="3265141at2"/>
<keyword evidence="9" id="KW-1185">Reference proteome</keyword>
<dbReference type="InterPro" id="IPR002328">
    <property type="entry name" value="ADH_Zn_CS"/>
</dbReference>
<dbReference type="InterPro" id="IPR011032">
    <property type="entry name" value="GroES-like_sf"/>
</dbReference>
<dbReference type="InterPro" id="IPR013149">
    <property type="entry name" value="ADH-like_C"/>
</dbReference>
<dbReference type="Proteomes" id="UP000198981">
    <property type="component" value="Unassembled WGS sequence"/>
</dbReference>
<dbReference type="Pfam" id="PF00107">
    <property type="entry name" value="ADH_zinc_N"/>
    <property type="match status" value="1"/>
</dbReference>
<dbReference type="AlphaFoldDB" id="A0A1G4XUU5"/>
<keyword evidence="4 6" id="KW-0862">Zinc</keyword>
<evidence type="ECO:0000256" key="5">
    <source>
        <dbReference type="ARBA" id="ARBA00023002"/>
    </source>
</evidence>
<comment type="cofactor">
    <cofactor evidence="1 6">
        <name>Zn(2+)</name>
        <dbReference type="ChEBI" id="CHEBI:29105"/>
    </cofactor>
</comment>
<dbReference type="InterPro" id="IPR036291">
    <property type="entry name" value="NAD(P)-bd_dom_sf"/>
</dbReference>
<organism evidence="8 9">
    <name type="scientific">Klenkia marina</name>
    <dbReference type="NCBI Taxonomy" id="1960309"/>
    <lineage>
        <taxon>Bacteria</taxon>
        <taxon>Bacillati</taxon>
        <taxon>Actinomycetota</taxon>
        <taxon>Actinomycetes</taxon>
        <taxon>Geodermatophilales</taxon>
        <taxon>Geodermatophilaceae</taxon>
        <taxon>Klenkia</taxon>
    </lineage>
</organism>
<evidence type="ECO:0000313" key="8">
    <source>
        <dbReference type="EMBL" id="SCX44977.1"/>
    </source>
</evidence>
<gene>
    <name evidence="8" type="ORF">SAMN03159343_1507</name>
</gene>
<evidence type="ECO:0000256" key="3">
    <source>
        <dbReference type="ARBA" id="ARBA00022723"/>
    </source>
</evidence>
<dbReference type="PANTHER" id="PTHR43350:SF21">
    <property type="entry name" value="S-NITROSOMYCOTHIOL REDUCTASE MSCR"/>
    <property type="match status" value="1"/>
</dbReference>
<dbReference type="NCBIfam" id="TIGR03989">
    <property type="entry name" value="Rxyl_3153"/>
    <property type="match status" value="1"/>
</dbReference>
<dbReference type="STRING" id="1960309.SAMN03159343_1507"/>
<keyword evidence="5" id="KW-0560">Oxidoreductase</keyword>
<dbReference type="PROSITE" id="PS00059">
    <property type="entry name" value="ADH_ZINC"/>
    <property type="match status" value="1"/>
</dbReference>
<dbReference type="GO" id="GO:0008270">
    <property type="term" value="F:zinc ion binding"/>
    <property type="evidence" value="ECO:0007669"/>
    <property type="project" value="InterPro"/>
</dbReference>
<dbReference type="SMART" id="SM00829">
    <property type="entry name" value="PKS_ER"/>
    <property type="match status" value="1"/>
</dbReference>
<dbReference type="InterPro" id="IPR020843">
    <property type="entry name" value="ER"/>
</dbReference>
<proteinExistence type="inferred from homology"/>
<accession>A0A1G4XUU5</accession>
<protein>
    <submittedName>
        <fullName evidence="8">S-(Hydroxymethyl)glutathione dehydrogenase / alcohol dehydrogenase</fullName>
    </submittedName>
</protein>
<evidence type="ECO:0000256" key="6">
    <source>
        <dbReference type="RuleBase" id="RU361277"/>
    </source>
</evidence>
<dbReference type="SUPFAM" id="SSF51735">
    <property type="entry name" value="NAD(P)-binding Rossmann-fold domains"/>
    <property type="match status" value="1"/>
</dbReference>
<evidence type="ECO:0000256" key="1">
    <source>
        <dbReference type="ARBA" id="ARBA00001947"/>
    </source>
</evidence>
<evidence type="ECO:0000256" key="4">
    <source>
        <dbReference type="ARBA" id="ARBA00022833"/>
    </source>
</evidence>
<sequence length="371" mass="38297">METTGAVLRSQGGQYELVTLEVGDPGPGEVLVEMAYAGLCHSDEHLRHSNAGGRYPIVGGHEGSGTVLAVGAGVTRVAPGDHVVASFLPACGTCRWCASGRSNLCNLGATIGTGQLPTGTWPFRLDGEELGAFCMVGAFARHSLLHEASVIRIHPWLPLDTAALMACSVPTGWGSAVYAGGTRPGDTVVVVGCGGVGANAVQGAVHAGASHVVAVDPVAFRREFALTIGATHAVETSQEAAALARELTWGNGADVVVLALGSTDAESTRRAARCLGKGGTLVLTALADVASDVTLSLQGNGVTAYEHRIQGALFGSCNAHRDVPMLLRLAEEGKLELDRLVTRRYSLDQLHQGFADQAAGETIRGLLVHAD</sequence>
<evidence type="ECO:0000313" key="9">
    <source>
        <dbReference type="Proteomes" id="UP000198981"/>
    </source>
</evidence>
<dbReference type="PANTHER" id="PTHR43350">
    <property type="entry name" value="NAD-DEPENDENT ALCOHOL DEHYDROGENASE"/>
    <property type="match status" value="1"/>
</dbReference>
<dbReference type="RefSeq" id="WP_092801789.1">
    <property type="nucleotide sequence ID" value="NZ_FMUH01000002.1"/>
</dbReference>
<dbReference type="CDD" id="cd08279">
    <property type="entry name" value="Zn_ADH_class_III"/>
    <property type="match status" value="1"/>
</dbReference>
<dbReference type="GO" id="GO:0016491">
    <property type="term" value="F:oxidoreductase activity"/>
    <property type="evidence" value="ECO:0007669"/>
    <property type="project" value="UniProtKB-KW"/>
</dbReference>
<dbReference type="InterPro" id="IPR023921">
    <property type="entry name" value="ADH_Zn_actinomycetes"/>
</dbReference>
<dbReference type="SUPFAM" id="SSF50129">
    <property type="entry name" value="GroES-like"/>
    <property type="match status" value="2"/>
</dbReference>
<keyword evidence="3 6" id="KW-0479">Metal-binding</keyword>
<name>A0A1G4XUU5_9ACTN</name>
<evidence type="ECO:0000256" key="2">
    <source>
        <dbReference type="ARBA" id="ARBA00008072"/>
    </source>
</evidence>
<evidence type="ECO:0000259" key="7">
    <source>
        <dbReference type="SMART" id="SM00829"/>
    </source>
</evidence>
<reference evidence="9" key="1">
    <citation type="submission" date="2016-10" db="EMBL/GenBank/DDBJ databases">
        <authorList>
            <person name="Varghese N."/>
            <person name="Submissions S."/>
        </authorList>
    </citation>
    <scope>NUCLEOTIDE SEQUENCE [LARGE SCALE GENOMIC DNA]</scope>
    <source>
        <strain evidence="9">DSM 45722</strain>
    </source>
</reference>
<comment type="similarity">
    <text evidence="2 6">Belongs to the zinc-containing alcohol dehydrogenase family.</text>
</comment>